<dbReference type="AlphaFoldDB" id="A0A9D6L5U6"/>
<organism evidence="1 2">
    <name type="scientific">Eiseniibacteriota bacterium</name>
    <dbReference type="NCBI Taxonomy" id="2212470"/>
    <lineage>
        <taxon>Bacteria</taxon>
        <taxon>Candidatus Eiseniibacteriota</taxon>
    </lineage>
</organism>
<dbReference type="Proteomes" id="UP000807850">
    <property type="component" value="Unassembled WGS sequence"/>
</dbReference>
<comment type="caution">
    <text evidence="1">The sequence shown here is derived from an EMBL/GenBank/DDBJ whole genome shotgun (WGS) entry which is preliminary data.</text>
</comment>
<dbReference type="EMBL" id="JACQAY010000078">
    <property type="protein sequence ID" value="MBI3539176.1"/>
    <property type="molecule type" value="Genomic_DNA"/>
</dbReference>
<evidence type="ECO:0000313" key="2">
    <source>
        <dbReference type="Proteomes" id="UP000807850"/>
    </source>
</evidence>
<evidence type="ECO:0000313" key="1">
    <source>
        <dbReference type="EMBL" id="MBI3539176.1"/>
    </source>
</evidence>
<sequence>MTEPLYVARAVIEPIGKLQRRARLESGATIEMGVHGAIATHYRLDPPRPLPLPVDYIVAATGG</sequence>
<proteinExistence type="predicted"/>
<name>A0A9D6L5U6_UNCEI</name>
<reference evidence="1" key="1">
    <citation type="submission" date="2020-07" db="EMBL/GenBank/DDBJ databases">
        <title>Huge and variable diversity of episymbiotic CPR bacteria and DPANN archaea in groundwater ecosystems.</title>
        <authorList>
            <person name="He C.Y."/>
            <person name="Keren R."/>
            <person name="Whittaker M."/>
            <person name="Farag I.F."/>
            <person name="Doudna J."/>
            <person name="Cate J.H.D."/>
            <person name="Banfield J.F."/>
        </authorList>
    </citation>
    <scope>NUCLEOTIDE SEQUENCE</scope>
    <source>
        <strain evidence="1">NC_groundwater_928_Pr1_S-0.2um_72_17</strain>
    </source>
</reference>
<gene>
    <name evidence="1" type="ORF">HY076_02770</name>
</gene>
<accession>A0A9D6L5U6</accession>
<protein>
    <submittedName>
        <fullName evidence="1">Uncharacterized protein</fullName>
    </submittedName>
</protein>